<dbReference type="InterPro" id="IPR027417">
    <property type="entry name" value="P-loop_NTPase"/>
</dbReference>
<evidence type="ECO:0000313" key="3">
    <source>
        <dbReference type="EMBL" id="TKA24040.1"/>
    </source>
</evidence>
<evidence type="ECO:0000313" key="4">
    <source>
        <dbReference type="Proteomes" id="UP000308549"/>
    </source>
</evidence>
<gene>
    <name evidence="3" type="ORF">B0A50_06931</name>
</gene>
<dbReference type="OrthoDB" id="3598281at2759"/>
<feature type="compositionally biased region" description="Acidic residues" evidence="1">
    <location>
        <begin position="81"/>
        <end position="94"/>
    </location>
</feature>
<dbReference type="Pfam" id="PF24564">
    <property type="entry name" value="DUF7605"/>
    <property type="match status" value="1"/>
</dbReference>
<dbReference type="Gene3D" id="3.40.50.300">
    <property type="entry name" value="P-loop containing nucleotide triphosphate hydrolases"/>
    <property type="match status" value="1"/>
</dbReference>
<dbReference type="EMBL" id="NAJL01000048">
    <property type="protein sequence ID" value="TKA24040.1"/>
    <property type="molecule type" value="Genomic_DNA"/>
</dbReference>
<dbReference type="InterPro" id="IPR056024">
    <property type="entry name" value="DUF7605"/>
</dbReference>
<name>A0A4U0TPR9_9PEZI</name>
<proteinExistence type="predicted"/>
<feature type="region of interest" description="Disordered" evidence="1">
    <location>
        <begin position="1"/>
        <end position="106"/>
    </location>
</feature>
<evidence type="ECO:0000259" key="2">
    <source>
        <dbReference type="Pfam" id="PF24564"/>
    </source>
</evidence>
<sequence length="946" mass="105185">MSSHSSPRHVLGRRQHHSFADVETSNSEGLFVTPMPEGDQTHRPLTRMADASAPISLANARAAHGGGDEADDAEANKQTDDDCEEDEDDDEGNDENVGYNDHEERLPDHPAFASRVEELQQQACGLVSTLQDIIKGHANGSADLEIMLGRATEAIEIPEHERKIVGLLGDTGCGKSSTVNSLTSILGLAKAVAAGESCTKVIMLFTHRLEGQQANFAADIRYSSSDTCRALLQEQLDHYHRYNFLFDEDWLDTERKEYENRSETAFKIFRSLFCRKTEFESPRAGKVFLESAYKNQIGPAIGKMQGWCNELLVDQAGESGAATCRFEADNVGHLNAQLSPHISEDQYFQEPSLCHLIEMVTVGVPCSRILRYLTLADLPGTSDTDAVRAAIAHKFLQGCDALLVFEPMARCVDHPSAERNIATNAERFGNKMALVVTRADDNADDALAEVMQRKGQSIGEYSALGRQVTHLDRQLLAIRRQLDGAKKKGTKRQKTAVSSSKIDKLRPSRSVLIEERQQLKNEQYECLVDARNTQNIRLLQSNKQRFMPPGIELAVLCVSNTHYTGHLGNNEFGGALLNVEATGIPALRAWLLKMVAPALLLSTDSHFGRCSTFVSGVSLWALNMPQKRKSSVSDIIKSPEKTWDMAVAKFLGAAKVTTQTSLLRSLNHGVHGTLDAALRYYEQLQTWHPSTIRAFFLKNGKHSTKAQPMPTCWNEHFTEHQTRTILNANWEKLVKEQRGLLYVAVEELVSKLRKIPTDLINNENAIATRLHNVDGIINEHVRNIRRAHAVHAEEHNKRLGNVKQNASFDEPGAYFSEAMRPMYDVCKNMKGKGCTKLMMATLSDQLHGLQQTSPYVVMADSLQRGLNDTASQICRDLQSDISEILSQIGQQFDAVLAVEQEKPQEKAARRELETALVHAAPCMERINGELEAIRLKHGIVSVKEES</sequence>
<feature type="compositionally biased region" description="Basic residues" evidence="1">
    <location>
        <begin position="1"/>
        <end position="17"/>
    </location>
</feature>
<feature type="domain" description="DUF7605" evidence="2">
    <location>
        <begin position="676"/>
        <end position="846"/>
    </location>
</feature>
<reference evidence="3 4" key="1">
    <citation type="submission" date="2017-03" db="EMBL/GenBank/DDBJ databases">
        <title>Genomes of endolithic fungi from Antarctica.</title>
        <authorList>
            <person name="Coleine C."/>
            <person name="Masonjones S."/>
            <person name="Stajich J.E."/>
        </authorList>
    </citation>
    <scope>NUCLEOTIDE SEQUENCE [LARGE SCALE GENOMIC DNA]</scope>
    <source>
        <strain evidence="3 4">CCFEE 6315</strain>
    </source>
</reference>
<dbReference type="SUPFAM" id="SSF52540">
    <property type="entry name" value="P-loop containing nucleoside triphosphate hydrolases"/>
    <property type="match status" value="1"/>
</dbReference>
<organism evidence="3 4">
    <name type="scientific">Salinomyces thailandicus</name>
    <dbReference type="NCBI Taxonomy" id="706561"/>
    <lineage>
        <taxon>Eukaryota</taxon>
        <taxon>Fungi</taxon>
        <taxon>Dikarya</taxon>
        <taxon>Ascomycota</taxon>
        <taxon>Pezizomycotina</taxon>
        <taxon>Dothideomycetes</taxon>
        <taxon>Dothideomycetidae</taxon>
        <taxon>Mycosphaerellales</taxon>
        <taxon>Teratosphaeriaceae</taxon>
        <taxon>Salinomyces</taxon>
    </lineage>
</organism>
<evidence type="ECO:0000256" key="1">
    <source>
        <dbReference type="SAM" id="MobiDB-lite"/>
    </source>
</evidence>
<comment type="caution">
    <text evidence="3">The sequence shown here is derived from an EMBL/GenBank/DDBJ whole genome shotgun (WGS) entry which is preliminary data.</text>
</comment>
<accession>A0A4U0TPR9</accession>
<dbReference type="AlphaFoldDB" id="A0A4U0TPR9"/>
<protein>
    <recommendedName>
        <fullName evidence="2">DUF7605 domain-containing protein</fullName>
    </recommendedName>
</protein>
<dbReference type="PANTHER" id="PTHR36681">
    <property type="entry name" value="NUCLEAR GTPASE, GERMINAL CENTER-ASSOCIATED, TANDEM DUPLICATE 3"/>
    <property type="match status" value="1"/>
</dbReference>
<keyword evidence="4" id="KW-1185">Reference proteome</keyword>
<dbReference type="Proteomes" id="UP000308549">
    <property type="component" value="Unassembled WGS sequence"/>
</dbReference>
<dbReference type="PANTHER" id="PTHR36681:SF3">
    <property type="entry name" value="NUCLEAR GTPASE, GERMINAL CENTER-ASSOCIATED, TANDEM DUPLICATE 3"/>
    <property type="match status" value="1"/>
</dbReference>